<gene>
    <name evidence="2" type="ORF">Q3V37_21975</name>
</gene>
<evidence type="ECO:0000313" key="3">
    <source>
        <dbReference type="Proteomes" id="UP001235874"/>
    </source>
</evidence>
<evidence type="ECO:0000259" key="1">
    <source>
        <dbReference type="PROSITE" id="PS51186"/>
    </source>
</evidence>
<keyword evidence="3" id="KW-1185">Reference proteome</keyword>
<dbReference type="Pfam" id="PF00583">
    <property type="entry name" value="Acetyltransf_1"/>
    <property type="match status" value="1"/>
</dbReference>
<reference evidence="2 3" key="1">
    <citation type="submission" date="2023-07" db="EMBL/GenBank/DDBJ databases">
        <title>Micromonospora profundi TRM 95458 converts glycerol to a new osmotic compound.</title>
        <authorList>
            <person name="Lu D."/>
        </authorList>
    </citation>
    <scope>NUCLEOTIDE SEQUENCE [LARGE SCALE GENOMIC DNA]</scope>
    <source>
        <strain evidence="2 3">TRM95458</strain>
    </source>
</reference>
<organism evidence="2 3">
    <name type="scientific">Micromonospora profundi</name>
    <dbReference type="NCBI Taxonomy" id="1420889"/>
    <lineage>
        <taxon>Bacteria</taxon>
        <taxon>Bacillati</taxon>
        <taxon>Actinomycetota</taxon>
        <taxon>Actinomycetes</taxon>
        <taxon>Micromonosporales</taxon>
        <taxon>Micromonosporaceae</taxon>
        <taxon>Micromonospora</taxon>
    </lineage>
</organism>
<evidence type="ECO:0000313" key="2">
    <source>
        <dbReference type="EMBL" id="WLS44055.1"/>
    </source>
</evidence>
<dbReference type="InterPro" id="IPR016181">
    <property type="entry name" value="Acyl_CoA_acyltransferase"/>
</dbReference>
<accession>A0AAJ6L125</accession>
<name>A0AAJ6L125_9ACTN</name>
<dbReference type="GO" id="GO:0016747">
    <property type="term" value="F:acyltransferase activity, transferring groups other than amino-acyl groups"/>
    <property type="evidence" value="ECO:0007669"/>
    <property type="project" value="InterPro"/>
</dbReference>
<dbReference type="InterPro" id="IPR000182">
    <property type="entry name" value="GNAT_dom"/>
</dbReference>
<dbReference type="EMBL" id="CP130472">
    <property type="protein sequence ID" value="WLS44055.1"/>
    <property type="molecule type" value="Genomic_DNA"/>
</dbReference>
<proteinExistence type="predicted"/>
<dbReference type="PROSITE" id="PS51186">
    <property type="entry name" value="GNAT"/>
    <property type="match status" value="1"/>
</dbReference>
<dbReference type="Proteomes" id="UP001235874">
    <property type="component" value="Chromosome"/>
</dbReference>
<protein>
    <recommendedName>
        <fullName evidence="1">N-acetyltransferase domain-containing protein</fullName>
    </recommendedName>
</protein>
<feature type="domain" description="N-acetyltransferase" evidence="1">
    <location>
        <begin position="134"/>
        <end position="277"/>
    </location>
</feature>
<sequence length="277" mass="29509">MTADQTMLALAEQTEAEFMFQYEAGAPTDVRAALGMTATRMGGGVVLSMRHDPTGYWSKALGFGVDEPVTADLIAAVCDFYRAEATPAAVLQIAPDLLPADWDDICARENITGGSTWVKLAAEIDTLRPGRTDLRVGPVPPDLHGQWASVVLRCFGMPEQHLGPMLAGAVRDPRFHPYAAWDGDEMVAAANLFVHGTVASLNTGATVPSHRGRGAQSALLTARAAAAARAGCLWVVSETGRPDPGSSNPSLSNMLRVGLTPLYERRNWVWRAEPAGS</sequence>
<dbReference type="SUPFAM" id="SSF55729">
    <property type="entry name" value="Acyl-CoA N-acyltransferases (Nat)"/>
    <property type="match status" value="1"/>
</dbReference>
<dbReference type="AlphaFoldDB" id="A0AAJ6L125"/>
<dbReference type="KEGG" id="mprn:Q3V37_21975"/>
<dbReference type="Gene3D" id="3.40.630.30">
    <property type="match status" value="1"/>
</dbReference>
<dbReference type="RefSeq" id="WP_197281680.1">
    <property type="nucleotide sequence ID" value="NZ_CP130472.1"/>
</dbReference>